<dbReference type="OrthoDB" id="5355126at2759"/>
<keyword evidence="3" id="KW-0472">Membrane</keyword>
<keyword evidence="1" id="KW-0175">Coiled coil</keyword>
<evidence type="ECO:0000313" key="6">
    <source>
        <dbReference type="Proteomes" id="UP000053110"/>
    </source>
</evidence>
<name>A0A061HGM9_BLUGR</name>
<keyword evidence="3" id="KW-0812">Transmembrane</keyword>
<dbReference type="Proteomes" id="UP000053110">
    <property type="component" value="Unassembled WGS sequence"/>
</dbReference>
<reference evidence="6" key="1">
    <citation type="journal article" date="2013" name="Nat. Genet.">
        <title>The wheat powdery mildew genome shows the unique evolution of an obligate biotroph.</title>
        <authorList>
            <person name="Wicker T."/>
            <person name="Oberhaensli S."/>
            <person name="Parlange F."/>
            <person name="Buchmann J.P."/>
            <person name="Shatalina M."/>
            <person name="Roffler S."/>
            <person name="Ben-David R."/>
            <person name="Dolezel J."/>
            <person name="Simkova H."/>
            <person name="Schulze-Lefert P."/>
            <person name="Spanu P.D."/>
            <person name="Bruggmann R."/>
            <person name="Amselem J."/>
            <person name="Quesneville H."/>
            <person name="Ver Loren van Themaat E."/>
            <person name="Paape T."/>
            <person name="Shimizu K.K."/>
            <person name="Keller B."/>
        </authorList>
    </citation>
    <scope>NUCLEOTIDE SEQUENCE [LARGE SCALE GENOMIC DNA]</scope>
    <source>
        <strain evidence="6">96224</strain>
    </source>
</reference>
<gene>
    <name evidence="4" type="ORF">BGT96224_1954</name>
    <name evidence="5" type="ORF">BGT96224V2_LOCUS3304</name>
</gene>
<proteinExistence type="predicted"/>
<dbReference type="EMBL" id="UIGY01000074">
    <property type="protein sequence ID" value="SUZ10157.1"/>
    <property type="molecule type" value="Genomic_DNA"/>
</dbReference>
<reference evidence="4" key="2">
    <citation type="submission" date="2013-01" db="EMBL/GenBank/DDBJ databases">
        <title>The wheat powdery mildew genome reveals unique evolution of an obligate biotroph.</title>
        <authorList>
            <person name="Oberhaensli S."/>
            <person name="Wicker T."/>
            <person name="Keller B."/>
        </authorList>
    </citation>
    <scope>NUCLEOTIDE SEQUENCE</scope>
    <source>
        <strain evidence="4">96224</strain>
    </source>
</reference>
<evidence type="ECO:0000256" key="1">
    <source>
        <dbReference type="SAM" id="Coils"/>
    </source>
</evidence>
<protein>
    <submittedName>
        <fullName evidence="5">Bgt-1954</fullName>
    </submittedName>
</protein>
<feature type="region of interest" description="Disordered" evidence="2">
    <location>
        <begin position="34"/>
        <end position="66"/>
    </location>
</feature>
<feature type="transmembrane region" description="Helical" evidence="3">
    <location>
        <begin position="7"/>
        <end position="25"/>
    </location>
</feature>
<dbReference type="AlphaFoldDB" id="A0A061HGM9"/>
<sequence length="129" mass="13994">MAQQKKNFGLYLGVATVSGIGYYLYQSGGDSKAAKKQLKDDLSHASDRTKSKLPDQNSDPRKLGEKWATKAGEEVDHVIDKGRAELARAEDKISGYEKEAGKKIDETDHRIEENAAAAKSGLAGWLGGK</sequence>
<keyword evidence="3" id="KW-1133">Transmembrane helix</keyword>
<dbReference type="EMBL" id="KE375047">
    <property type="protein sequence ID" value="EPQ64941.1"/>
    <property type="molecule type" value="Genomic_DNA"/>
</dbReference>
<organism evidence="5">
    <name type="scientific">Blumeria graminis f. sp. tritici 96224</name>
    <dbReference type="NCBI Taxonomy" id="1268274"/>
    <lineage>
        <taxon>Eukaryota</taxon>
        <taxon>Fungi</taxon>
        <taxon>Dikarya</taxon>
        <taxon>Ascomycota</taxon>
        <taxon>Pezizomycotina</taxon>
        <taxon>Leotiomycetes</taxon>
        <taxon>Erysiphales</taxon>
        <taxon>Erysiphaceae</taxon>
        <taxon>Blumeria</taxon>
    </lineage>
</organism>
<reference evidence="5" key="3">
    <citation type="submission" date="2018-07" db="EMBL/GenBank/DDBJ databases">
        <authorList>
            <person name="Quirk P.G."/>
            <person name="Krulwich T.A."/>
        </authorList>
    </citation>
    <scope>NUCLEOTIDE SEQUENCE</scope>
    <source>
        <strain evidence="5">96224</strain>
    </source>
</reference>
<evidence type="ECO:0000313" key="5">
    <source>
        <dbReference type="EMBL" id="SUZ10157.1"/>
    </source>
</evidence>
<evidence type="ECO:0000256" key="3">
    <source>
        <dbReference type="SAM" id="Phobius"/>
    </source>
</evidence>
<evidence type="ECO:0000256" key="2">
    <source>
        <dbReference type="SAM" id="MobiDB-lite"/>
    </source>
</evidence>
<evidence type="ECO:0000313" key="4">
    <source>
        <dbReference type="EMBL" id="EPQ64941.1"/>
    </source>
</evidence>
<accession>A0A061HGM9</accession>
<feature type="compositionally biased region" description="Basic and acidic residues" evidence="2">
    <location>
        <begin position="37"/>
        <end position="66"/>
    </location>
</feature>
<dbReference type="HOGENOM" id="CLU_129945_1_0_1"/>
<feature type="coiled-coil region" evidence="1">
    <location>
        <begin position="79"/>
        <end position="106"/>
    </location>
</feature>